<dbReference type="InterPro" id="IPR029063">
    <property type="entry name" value="SAM-dependent_MTases_sf"/>
</dbReference>
<dbReference type="PROSITE" id="PS01131">
    <property type="entry name" value="RRNA_A_DIMETH"/>
    <property type="match status" value="1"/>
</dbReference>
<evidence type="ECO:0000256" key="4">
    <source>
        <dbReference type="ARBA" id="ARBA00022884"/>
    </source>
</evidence>
<dbReference type="PANTHER" id="PTHR11727">
    <property type="entry name" value="DIMETHYLADENOSINE TRANSFERASE"/>
    <property type="match status" value="1"/>
</dbReference>
<dbReference type="AlphaFoldDB" id="A0A382YR92"/>
<dbReference type="InterPro" id="IPR020598">
    <property type="entry name" value="rRNA_Ade_methylase_Trfase_N"/>
</dbReference>
<evidence type="ECO:0000313" key="6">
    <source>
        <dbReference type="EMBL" id="SVD85489.1"/>
    </source>
</evidence>
<reference evidence="6" key="1">
    <citation type="submission" date="2018-05" db="EMBL/GenBank/DDBJ databases">
        <authorList>
            <person name="Lanie J.A."/>
            <person name="Ng W.-L."/>
            <person name="Kazmierczak K.M."/>
            <person name="Andrzejewski T.M."/>
            <person name="Davidsen T.M."/>
            <person name="Wayne K.J."/>
            <person name="Tettelin H."/>
            <person name="Glass J.I."/>
            <person name="Rusch D."/>
            <person name="Podicherti R."/>
            <person name="Tsui H.-C.T."/>
            <person name="Winkler M.E."/>
        </authorList>
    </citation>
    <scope>NUCLEOTIDE SEQUENCE</scope>
</reference>
<dbReference type="GO" id="GO:0005829">
    <property type="term" value="C:cytosol"/>
    <property type="evidence" value="ECO:0007669"/>
    <property type="project" value="TreeGrafter"/>
</dbReference>
<dbReference type="GO" id="GO:0003723">
    <property type="term" value="F:RNA binding"/>
    <property type="evidence" value="ECO:0007669"/>
    <property type="project" value="UniProtKB-KW"/>
</dbReference>
<organism evidence="6">
    <name type="scientific">marine metagenome</name>
    <dbReference type="NCBI Taxonomy" id="408172"/>
    <lineage>
        <taxon>unclassified sequences</taxon>
        <taxon>metagenomes</taxon>
        <taxon>ecological metagenomes</taxon>
    </lineage>
</organism>
<protein>
    <recommendedName>
        <fullName evidence="5">Ribosomal RNA adenine methylase transferase N-terminal domain-containing protein</fullName>
    </recommendedName>
</protein>
<keyword evidence="4" id="KW-0694">RNA-binding</keyword>
<evidence type="ECO:0000256" key="3">
    <source>
        <dbReference type="ARBA" id="ARBA00022691"/>
    </source>
</evidence>
<keyword evidence="1" id="KW-0489">Methyltransferase</keyword>
<dbReference type="InterPro" id="IPR001737">
    <property type="entry name" value="KsgA/Erm"/>
</dbReference>
<feature type="non-terminal residue" evidence="6">
    <location>
        <position position="150"/>
    </location>
</feature>
<feature type="domain" description="Ribosomal RNA adenine methylase transferase N-terminal" evidence="5">
    <location>
        <begin position="22"/>
        <end position="150"/>
    </location>
</feature>
<proteinExistence type="predicted"/>
<dbReference type="SUPFAM" id="SSF53335">
    <property type="entry name" value="S-adenosyl-L-methionine-dependent methyltransferases"/>
    <property type="match status" value="1"/>
</dbReference>
<dbReference type="Pfam" id="PF00398">
    <property type="entry name" value="RrnaAD"/>
    <property type="match status" value="1"/>
</dbReference>
<keyword evidence="3" id="KW-0949">S-adenosyl-L-methionine</keyword>
<dbReference type="GO" id="GO:0000179">
    <property type="term" value="F:rRNA (adenine-N6,N6-)-dimethyltransferase activity"/>
    <property type="evidence" value="ECO:0007669"/>
    <property type="project" value="InterPro"/>
</dbReference>
<dbReference type="Gene3D" id="3.40.50.150">
    <property type="entry name" value="Vaccinia Virus protein VP39"/>
    <property type="match status" value="1"/>
</dbReference>
<keyword evidence="2" id="KW-0808">Transferase</keyword>
<evidence type="ECO:0000256" key="1">
    <source>
        <dbReference type="ARBA" id="ARBA00022603"/>
    </source>
</evidence>
<gene>
    <name evidence="6" type="ORF">METZ01_LOCUS438343</name>
</gene>
<evidence type="ECO:0000256" key="2">
    <source>
        <dbReference type="ARBA" id="ARBA00022679"/>
    </source>
</evidence>
<sequence length="150" mass="17486">MQADSHHIRKRFSQNFLEDQNVIEKIVDIINPQKSDYIIEIGPGKGALTVPIFKSVDKLNVIEIDKDLTKLLKKNIGDKNLIIHEHDALKFDYSNFKHTNLRLIGNLPYRISTPLLFHLLSYKDMIKNMFFMLQKEVVERICAKSGTKEY</sequence>
<name>A0A382YR92_9ZZZZ</name>
<dbReference type="EMBL" id="UINC01177708">
    <property type="protein sequence ID" value="SVD85489.1"/>
    <property type="molecule type" value="Genomic_DNA"/>
</dbReference>
<dbReference type="SMART" id="SM00650">
    <property type="entry name" value="rADc"/>
    <property type="match status" value="1"/>
</dbReference>
<accession>A0A382YR92</accession>
<evidence type="ECO:0000259" key="5">
    <source>
        <dbReference type="SMART" id="SM00650"/>
    </source>
</evidence>
<dbReference type="PROSITE" id="PS51689">
    <property type="entry name" value="SAM_RNA_A_N6_MT"/>
    <property type="match status" value="1"/>
</dbReference>
<dbReference type="InterPro" id="IPR020596">
    <property type="entry name" value="rRNA_Ade_Mease_Trfase_CS"/>
</dbReference>
<dbReference type="PANTHER" id="PTHR11727:SF7">
    <property type="entry name" value="DIMETHYLADENOSINE TRANSFERASE-RELATED"/>
    <property type="match status" value="1"/>
</dbReference>